<feature type="region of interest" description="Disordered" evidence="1">
    <location>
        <begin position="299"/>
        <end position="322"/>
    </location>
</feature>
<gene>
    <name evidence="2" type="ORF">DB88DRAFT_359912</name>
</gene>
<name>A0AAD9CUW9_PAPLA</name>
<feature type="compositionally biased region" description="Pro residues" evidence="1">
    <location>
        <begin position="306"/>
        <end position="321"/>
    </location>
</feature>
<feature type="compositionally biased region" description="Pro residues" evidence="1">
    <location>
        <begin position="59"/>
        <end position="68"/>
    </location>
</feature>
<accession>A0AAD9CUW9</accession>
<feature type="compositionally biased region" description="Basic and acidic residues" evidence="1">
    <location>
        <begin position="396"/>
        <end position="405"/>
    </location>
</feature>
<evidence type="ECO:0000256" key="1">
    <source>
        <dbReference type="SAM" id="MobiDB-lite"/>
    </source>
</evidence>
<evidence type="ECO:0000313" key="2">
    <source>
        <dbReference type="EMBL" id="KAK1922562.1"/>
    </source>
</evidence>
<protein>
    <submittedName>
        <fullName evidence="2">Uncharacterized protein</fullName>
    </submittedName>
</protein>
<feature type="compositionally biased region" description="Polar residues" evidence="1">
    <location>
        <begin position="128"/>
        <end position="148"/>
    </location>
</feature>
<feature type="compositionally biased region" description="Low complexity" evidence="1">
    <location>
        <begin position="1"/>
        <end position="10"/>
    </location>
</feature>
<feature type="region of interest" description="Disordered" evidence="1">
    <location>
        <begin position="99"/>
        <end position="150"/>
    </location>
</feature>
<dbReference type="Proteomes" id="UP001182556">
    <property type="component" value="Unassembled WGS sequence"/>
</dbReference>
<proteinExistence type="predicted"/>
<evidence type="ECO:0000313" key="3">
    <source>
        <dbReference type="Proteomes" id="UP001182556"/>
    </source>
</evidence>
<comment type="caution">
    <text evidence="2">The sequence shown here is derived from an EMBL/GenBank/DDBJ whole genome shotgun (WGS) entry which is preliminary data.</text>
</comment>
<dbReference type="EMBL" id="JAODAN010000008">
    <property type="protein sequence ID" value="KAK1922562.1"/>
    <property type="molecule type" value="Genomic_DNA"/>
</dbReference>
<organism evidence="2 3">
    <name type="scientific">Papiliotrema laurentii</name>
    <name type="common">Cryptococcus laurentii</name>
    <dbReference type="NCBI Taxonomy" id="5418"/>
    <lineage>
        <taxon>Eukaryota</taxon>
        <taxon>Fungi</taxon>
        <taxon>Dikarya</taxon>
        <taxon>Basidiomycota</taxon>
        <taxon>Agaricomycotina</taxon>
        <taxon>Tremellomycetes</taxon>
        <taxon>Tremellales</taxon>
        <taxon>Rhynchogastremaceae</taxon>
        <taxon>Papiliotrema</taxon>
    </lineage>
</organism>
<sequence>MARKAAAAAAKRAEGSRSRAAPAVKTASRTRKRTQPPPPEATSPLSAPPSSPLGTGLATPPPTSPLSVPPSQRSNGIVKDDIDEFPLAALDNFDPFVALPKREKKRKRQAGTRAAEDVVKAQGRLLTPQPSFSSSAIDSHPAESSTAKGTIEHKKRIDIVDIDSDGEDDGPLPSFDLIIDNAIRDAELREQGYTEEANAEQEVASDTAWKPTMLPPGVQNGDACLIRTERNEWRNAYLKRFEPCLDESKGARADRFVVVHQYAKGKERKCARCDVIFKSDPEIATCRREDVETIVQRISNDAETRPPTPEPENPPSIPPPAAFRELSRKEQLILLRPTFLRIINEQYPPAQPRINLFFLRKQAQLDNMAKYGDITEEEMADVFLPELRRWAEREDRWVDGERSPEPPRPTGSPAYEALSPKKRLAFVLDVLRPEAVIALCIHSNGIDEGSEQATYDRARALLGELAAEDERCRWSNIAMALNSARRIAREKQGLPAEHLAGDAMKDAVTRYEAKKYDEELEKETRFISRAGSTRKKVNYREDDDE</sequence>
<feature type="compositionally biased region" description="Pro residues" evidence="1">
    <location>
        <begin position="35"/>
        <end position="51"/>
    </location>
</feature>
<reference evidence="2" key="1">
    <citation type="submission" date="2023-02" db="EMBL/GenBank/DDBJ databases">
        <title>Identification and recombinant expression of a fungal hydrolase from Papiliotrema laurentii that hydrolyzes apple cutin and clears colloidal polyester polyurethane.</title>
        <authorList>
            <consortium name="DOE Joint Genome Institute"/>
            <person name="Roman V.A."/>
            <person name="Bojanowski C."/>
            <person name="Crable B.R."/>
            <person name="Wagner D.N."/>
            <person name="Hung C.S."/>
            <person name="Nadeau L.J."/>
            <person name="Schratz L."/>
            <person name="Haridas S."/>
            <person name="Pangilinan J."/>
            <person name="Lipzen A."/>
            <person name="Na H."/>
            <person name="Yan M."/>
            <person name="Ng V."/>
            <person name="Grigoriev I.V."/>
            <person name="Spatafora J.W."/>
            <person name="Barlow D."/>
            <person name="Biffinger J."/>
            <person name="Kelley-Loughnane N."/>
            <person name="Varaljay V.A."/>
            <person name="Crookes-Goodson W.J."/>
        </authorList>
    </citation>
    <scope>NUCLEOTIDE SEQUENCE</scope>
    <source>
        <strain evidence="2">5307AH</strain>
    </source>
</reference>
<keyword evidence="3" id="KW-1185">Reference proteome</keyword>
<feature type="region of interest" description="Disordered" evidence="1">
    <location>
        <begin position="1"/>
        <end position="80"/>
    </location>
</feature>
<dbReference type="AlphaFoldDB" id="A0AAD9CUW9"/>
<feature type="region of interest" description="Disordered" evidence="1">
    <location>
        <begin position="396"/>
        <end position="416"/>
    </location>
</feature>